<dbReference type="Proteomes" id="UP000292209">
    <property type="component" value="Unassembled WGS sequence"/>
</dbReference>
<reference evidence="3 4" key="1">
    <citation type="submission" date="2019-02" db="EMBL/GenBank/DDBJ databases">
        <title>Genomic Encyclopedia of Archaeal and Bacterial Type Strains, Phase II (KMG-II): from individual species to whole genera.</title>
        <authorList>
            <person name="Goeker M."/>
        </authorList>
    </citation>
    <scope>NUCLEOTIDE SEQUENCE [LARGE SCALE GENOMIC DNA]</scope>
    <source>
        <strain evidence="3 4">DSM 21411</strain>
    </source>
</reference>
<evidence type="ECO:0000256" key="1">
    <source>
        <dbReference type="SAM" id="Phobius"/>
    </source>
</evidence>
<keyword evidence="1" id="KW-1133">Transmembrane helix</keyword>
<keyword evidence="2" id="KW-0732">Signal</keyword>
<feature type="transmembrane region" description="Helical" evidence="1">
    <location>
        <begin position="72"/>
        <end position="94"/>
    </location>
</feature>
<dbReference type="AlphaFoldDB" id="A0A4Q7P707"/>
<proteinExistence type="predicted"/>
<accession>A0A4Q7P707</accession>
<feature type="signal peptide" evidence="2">
    <location>
        <begin position="1"/>
        <end position="18"/>
    </location>
</feature>
<feature type="chain" id="PRO_5020292163" evidence="2">
    <location>
        <begin position="19"/>
        <end position="136"/>
    </location>
</feature>
<dbReference type="EMBL" id="SGXG01000001">
    <property type="protein sequence ID" value="RZS95893.1"/>
    <property type="molecule type" value="Genomic_DNA"/>
</dbReference>
<keyword evidence="1" id="KW-0472">Membrane</keyword>
<feature type="transmembrane region" description="Helical" evidence="1">
    <location>
        <begin position="37"/>
        <end position="60"/>
    </location>
</feature>
<name>A0A4Q7P707_9BACT</name>
<keyword evidence="4" id="KW-1185">Reference proteome</keyword>
<sequence>MAVWLSAFLLGSSLPLFAQSMSKQDYLDKSRRQKTTGFIMLGGGVAMVTAGSILFSENFILFGASNADDNAAAIGAAMVVVGGLATIGSIPLFISAGNNKRKSSELSFKNLPSNIPKYSGNIPRSIPSVTYSIPLN</sequence>
<protein>
    <submittedName>
        <fullName evidence="3">Uncharacterized protein</fullName>
    </submittedName>
</protein>
<organism evidence="3 4">
    <name type="scientific">Cecembia calidifontis</name>
    <dbReference type="NCBI Taxonomy" id="1187080"/>
    <lineage>
        <taxon>Bacteria</taxon>
        <taxon>Pseudomonadati</taxon>
        <taxon>Bacteroidota</taxon>
        <taxon>Cytophagia</taxon>
        <taxon>Cytophagales</taxon>
        <taxon>Cyclobacteriaceae</taxon>
        <taxon>Cecembia</taxon>
    </lineage>
</organism>
<keyword evidence="1" id="KW-0812">Transmembrane</keyword>
<evidence type="ECO:0000313" key="3">
    <source>
        <dbReference type="EMBL" id="RZS95893.1"/>
    </source>
</evidence>
<evidence type="ECO:0000256" key="2">
    <source>
        <dbReference type="SAM" id="SignalP"/>
    </source>
</evidence>
<evidence type="ECO:0000313" key="4">
    <source>
        <dbReference type="Proteomes" id="UP000292209"/>
    </source>
</evidence>
<comment type="caution">
    <text evidence="3">The sequence shown here is derived from an EMBL/GenBank/DDBJ whole genome shotgun (WGS) entry which is preliminary data.</text>
</comment>
<gene>
    <name evidence="3" type="ORF">BC751_1445</name>
</gene>